<reference evidence="1 2" key="1">
    <citation type="submission" date="2018-05" db="EMBL/GenBank/DDBJ databases">
        <title>Draft genome of Methanospirillum lacunae Ki8-1.</title>
        <authorList>
            <person name="Dueholm M.S."/>
            <person name="Nielsen P.H."/>
            <person name="Bakmann L.F."/>
            <person name="Otzen D.E."/>
        </authorList>
    </citation>
    <scope>NUCLEOTIDE SEQUENCE [LARGE SCALE GENOMIC DNA]</scope>
    <source>
        <strain evidence="1 2">Ki8-1</strain>
    </source>
</reference>
<gene>
    <name evidence="1" type="ORF">DK846_03945</name>
</gene>
<organism evidence="1 2">
    <name type="scientific">Methanospirillum lacunae</name>
    <dbReference type="NCBI Taxonomy" id="668570"/>
    <lineage>
        <taxon>Archaea</taxon>
        <taxon>Methanobacteriati</taxon>
        <taxon>Methanobacteriota</taxon>
        <taxon>Stenosarchaea group</taxon>
        <taxon>Methanomicrobia</taxon>
        <taxon>Methanomicrobiales</taxon>
        <taxon>Methanospirillaceae</taxon>
        <taxon>Methanospirillum</taxon>
    </lineage>
</organism>
<name>A0A2V2ND64_9EURY</name>
<evidence type="ECO:0000313" key="1">
    <source>
        <dbReference type="EMBL" id="PWR74307.1"/>
    </source>
</evidence>
<proteinExistence type="predicted"/>
<evidence type="ECO:0000313" key="2">
    <source>
        <dbReference type="Proteomes" id="UP000245657"/>
    </source>
</evidence>
<dbReference type="EMBL" id="QGMY01000002">
    <property type="protein sequence ID" value="PWR74307.1"/>
    <property type="molecule type" value="Genomic_DNA"/>
</dbReference>
<sequence>MNRFLILLLLFSIAIPVLAVDTSNWVSQSTDNGYSFKVPPTWQYNEIGTSDNKGVQFTIEESDTSASVIFGYKKEPQNQVLGETELRNFVEEIATSKNITIEQTKSYQNGGIVVAGKDASGFINTIAVENTSGYLKIILFIFSNQKAVSKYSDIIHEINNTLVYPQ</sequence>
<protein>
    <recommendedName>
        <fullName evidence="3">PsbP C-terminal domain-containing protein</fullName>
    </recommendedName>
</protein>
<accession>A0A2V2ND64</accession>
<comment type="caution">
    <text evidence="1">The sequence shown here is derived from an EMBL/GenBank/DDBJ whole genome shotgun (WGS) entry which is preliminary data.</text>
</comment>
<keyword evidence="2" id="KW-1185">Reference proteome</keyword>
<evidence type="ECO:0008006" key="3">
    <source>
        <dbReference type="Google" id="ProtNLM"/>
    </source>
</evidence>
<dbReference type="RefSeq" id="WP_109967586.1">
    <property type="nucleotide sequence ID" value="NZ_CP176093.1"/>
</dbReference>
<dbReference type="AlphaFoldDB" id="A0A2V2ND64"/>
<dbReference type="GeneID" id="97549689"/>
<dbReference type="Proteomes" id="UP000245657">
    <property type="component" value="Unassembled WGS sequence"/>
</dbReference>